<gene>
    <name evidence="2" type="ORF">L207DRAFT_632043</name>
</gene>
<dbReference type="Proteomes" id="UP000235786">
    <property type="component" value="Unassembled WGS sequence"/>
</dbReference>
<evidence type="ECO:0000259" key="1">
    <source>
        <dbReference type="Pfam" id="PF06985"/>
    </source>
</evidence>
<organism evidence="2 3">
    <name type="scientific">Hyaloscypha variabilis (strain UAMH 11265 / GT02V1 / F)</name>
    <name type="common">Meliniomyces variabilis</name>
    <dbReference type="NCBI Taxonomy" id="1149755"/>
    <lineage>
        <taxon>Eukaryota</taxon>
        <taxon>Fungi</taxon>
        <taxon>Dikarya</taxon>
        <taxon>Ascomycota</taxon>
        <taxon>Pezizomycotina</taxon>
        <taxon>Leotiomycetes</taxon>
        <taxon>Helotiales</taxon>
        <taxon>Hyaloscyphaceae</taxon>
        <taxon>Hyaloscypha</taxon>
        <taxon>Hyaloscypha variabilis</taxon>
    </lineage>
</organism>
<sequence>MEYCTLSHCWGGSPMFKLPKANFVGFLSDIPIDALSKTFQDAVYAAIQLGFCFIWIDSLCIIQDVRDDWLQQASFMSSVYANSSLNLAATAAADGRGGLFFKRNPASSKANYIPASTSIANRYVIVNRRLWDQSIEEGPLAKRAWVVQERFLAPRTLHFASNQLFWECGRVSCCEMFPSMGLKDLYLPAFPGSRLKDRVGKVRRWTQWRSIVEHYSRASLTKEEDKLFAMAGLALNYHSSTGSTYLAGLWQEGIEKQLLWSSIHGLKSRSRQQPESSGNTRPSEYRAPSWSWASINGPISNGRWMGEEFDNVSIRVLAANIKLLREDQPFGGIQSASLTIECGQLKRTLIEHGEIWLPAKPKPIFLSHTADIMPVKLTEPIFLLLVDPQSTHFDIEHQKKVRLEGLMIIPTHTRGTYERFGHFRIPCTSGETQEVLSLESYFRLPGIEDSEAYEKTIQPQGDAEFRYVINLI</sequence>
<reference evidence="2 3" key="1">
    <citation type="submission" date="2016-04" db="EMBL/GenBank/DDBJ databases">
        <title>A degradative enzymes factory behind the ericoid mycorrhizal symbiosis.</title>
        <authorList>
            <consortium name="DOE Joint Genome Institute"/>
            <person name="Martino E."/>
            <person name="Morin E."/>
            <person name="Grelet G."/>
            <person name="Kuo A."/>
            <person name="Kohler A."/>
            <person name="Daghino S."/>
            <person name="Barry K."/>
            <person name="Choi C."/>
            <person name="Cichocki N."/>
            <person name="Clum A."/>
            <person name="Copeland A."/>
            <person name="Hainaut M."/>
            <person name="Haridas S."/>
            <person name="Labutti K."/>
            <person name="Lindquist E."/>
            <person name="Lipzen A."/>
            <person name="Khouja H.-R."/>
            <person name="Murat C."/>
            <person name="Ohm R."/>
            <person name="Olson A."/>
            <person name="Spatafora J."/>
            <person name="Veneault-Fourrey C."/>
            <person name="Henrissat B."/>
            <person name="Grigoriev I."/>
            <person name="Martin F."/>
            <person name="Perotto S."/>
        </authorList>
    </citation>
    <scope>NUCLEOTIDE SEQUENCE [LARGE SCALE GENOMIC DNA]</scope>
    <source>
        <strain evidence="2 3">F</strain>
    </source>
</reference>
<evidence type="ECO:0000313" key="2">
    <source>
        <dbReference type="EMBL" id="PMD42228.1"/>
    </source>
</evidence>
<dbReference type="OrthoDB" id="5125733at2759"/>
<feature type="domain" description="Heterokaryon incompatibility" evidence="1">
    <location>
        <begin position="3"/>
        <end position="149"/>
    </location>
</feature>
<dbReference type="PANTHER" id="PTHR33112">
    <property type="entry name" value="DOMAIN PROTEIN, PUTATIVE-RELATED"/>
    <property type="match status" value="1"/>
</dbReference>
<dbReference type="Pfam" id="PF06985">
    <property type="entry name" value="HET"/>
    <property type="match status" value="1"/>
</dbReference>
<dbReference type="AlphaFoldDB" id="A0A2J6RUN3"/>
<proteinExistence type="predicted"/>
<protein>
    <submittedName>
        <fullName evidence="2">HET-domain-containing protein</fullName>
    </submittedName>
</protein>
<dbReference type="PANTHER" id="PTHR33112:SF8">
    <property type="entry name" value="HETEROKARYON INCOMPATIBILITY DOMAIN-CONTAINING PROTEIN"/>
    <property type="match status" value="1"/>
</dbReference>
<dbReference type="InterPro" id="IPR010730">
    <property type="entry name" value="HET"/>
</dbReference>
<name>A0A2J6RUN3_HYAVF</name>
<dbReference type="EMBL" id="KZ613943">
    <property type="protein sequence ID" value="PMD42228.1"/>
    <property type="molecule type" value="Genomic_DNA"/>
</dbReference>
<accession>A0A2J6RUN3</accession>
<keyword evidence="3" id="KW-1185">Reference proteome</keyword>
<evidence type="ECO:0000313" key="3">
    <source>
        <dbReference type="Proteomes" id="UP000235786"/>
    </source>
</evidence>